<dbReference type="Gene3D" id="2.40.50.140">
    <property type="entry name" value="Nucleic acid-binding proteins"/>
    <property type="match status" value="1"/>
</dbReference>
<dbReference type="AlphaFoldDB" id="A0AAU9JKA5"/>
<dbReference type="Pfam" id="PF02765">
    <property type="entry name" value="POT1"/>
    <property type="match status" value="1"/>
</dbReference>
<dbReference type="InterPro" id="IPR011564">
    <property type="entry name" value="Telomer_end-bd_POT1/Cdc13"/>
</dbReference>
<dbReference type="SUPFAM" id="SSF50249">
    <property type="entry name" value="Nucleic acid-binding proteins"/>
    <property type="match status" value="1"/>
</dbReference>
<dbReference type="PANTHER" id="PTHR14513:SF0">
    <property type="entry name" value="PROTECTION OF TELOMERES PROTEIN 1"/>
    <property type="match status" value="1"/>
</dbReference>
<dbReference type="EMBL" id="CAJZBQ010000040">
    <property type="protein sequence ID" value="CAG9326383.1"/>
    <property type="molecule type" value="Genomic_DNA"/>
</dbReference>
<accession>A0AAU9JKA5</accession>
<evidence type="ECO:0000256" key="1">
    <source>
        <dbReference type="ARBA" id="ARBA00004574"/>
    </source>
</evidence>
<evidence type="ECO:0000256" key="4">
    <source>
        <dbReference type="ARBA" id="ARBA00023125"/>
    </source>
</evidence>
<proteinExistence type="predicted"/>
<evidence type="ECO:0000313" key="6">
    <source>
        <dbReference type="EMBL" id="CAG9326383.1"/>
    </source>
</evidence>
<dbReference type="PANTHER" id="PTHR14513">
    <property type="entry name" value="PROTECTION OF TELOMERES 1"/>
    <property type="match status" value="1"/>
</dbReference>
<dbReference type="Proteomes" id="UP001162131">
    <property type="component" value="Unassembled WGS sequence"/>
</dbReference>
<evidence type="ECO:0000256" key="3">
    <source>
        <dbReference type="ARBA" id="ARBA00022895"/>
    </source>
</evidence>
<dbReference type="GO" id="GO:0098505">
    <property type="term" value="F:G-rich strand telomeric DNA binding"/>
    <property type="evidence" value="ECO:0007669"/>
    <property type="project" value="TreeGrafter"/>
</dbReference>
<dbReference type="SMART" id="SM00976">
    <property type="entry name" value="Telo_bind"/>
    <property type="match status" value="1"/>
</dbReference>
<dbReference type="GO" id="GO:0016233">
    <property type="term" value="P:telomere capping"/>
    <property type="evidence" value="ECO:0007669"/>
    <property type="project" value="TreeGrafter"/>
</dbReference>
<sequence>MMHIKHITPGVQAGPLEVTVDSRSGLHDSLMRITVKDFTGRVNIILEGNDLVKAFEKISPDTKLTLSNFHVSENYDMLSNYFPAFIQGTNVAIHGSDLAWFIHISHDKMPSIRFTHKSSSYSINPDTQIESIDLSQLYAHKEQTNSSPQKLLGPNNERFSSLQFIKDSCNQNTPIIASCYAVVFDSTSSYMPSNTTDYMIKMKITDQSIFPGYATLTVFHKNPQSMVKVAGIGDIIKIEQFSFKIHKGGLTATGSSSSKSSKFFLFALEEDKLSPYANYGGQFHQISEHYHFLESLRKWVTQQFAQKLPTELEATTALSNITTTSESDILVRIYGVYKMGVAKSDPSAIICYDTNNVTQIIVPAEREKLLKWLQPGLCVRVRSVVFENGRISLTYYSDIHIVPEWMGLCQIPMISEKEREMQRIAEAYIQPEKKKVRTIVSQNMKSAPIVSFSRLKYLNYGIDFRVEGFVVKILPNHPRELEGMICRECGKKTSLDFCDKCNIETDIKCQLNLFVWDGSENEDNIVKLIVSEDNCFKFTNLLEWNKMKELVLDPESMMEFGVRVSDLGFEVVETSLLI</sequence>
<organism evidence="6 7">
    <name type="scientific">Blepharisma stoltei</name>
    <dbReference type="NCBI Taxonomy" id="1481888"/>
    <lineage>
        <taxon>Eukaryota</taxon>
        <taxon>Sar</taxon>
        <taxon>Alveolata</taxon>
        <taxon>Ciliophora</taxon>
        <taxon>Postciliodesmatophora</taxon>
        <taxon>Heterotrichea</taxon>
        <taxon>Heterotrichida</taxon>
        <taxon>Blepharismidae</taxon>
        <taxon>Blepharisma</taxon>
    </lineage>
</organism>
<name>A0AAU9JKA5_9CILI</name>
<protein>
    <recommendedName>
        <fullName evidence="5">Telomeric single stranded DNA binding POT1/Cdc13 domain-containing protein</fullName>
    </recommendedName>
</protein>
<evidence type="ECO:0000259" key="5">
    <source>
        <dbReference type="SMART" id="SM00976"/>
    </source>
</evidence>
<comment type="caution">
    <text evidence="6">The sequence shown here is derived from an EMBL/GenBank/DDBJ whole genome shotgun (WGS) entry which is preliminary data.</text>
</comment>
<comment type="subcellular location">
    <subcellularLocation>
        <location evidence="1">Chromosome</location>
        <location evidence="1">Telomere</location>
    </subcellularLocation>
</comment>
<dbReference type="GO" id="GO:0010521">
    <property type="term" value="F:telomerase inhibitor activity"/>
    <property type="evidence" value="ECO:0007669"/>
    <property type="project" value="TreeGrafter"/>
</dbReference>
<gene>
    <name evidence="6" type="ORF">BSTOLATCC_MIC40810</name>
</gene>
<dbReference type="GO" id="GO:0000783">
    <property type="term" value="C:nuclear telomere cap complex"/>
    <property type="evidence" value="ECO:0007669"/>
    <property type="project" value="TreeGrafter"/>
</dbReference>
<keyword evidence="2" id="KW-0158">Chromosome</keyword>
<reference evidence="6" key="1">
    <citation type="submission" date="2021-09" db="EMBL/GenBank/DDBJ databases">
        <authorList>
            <consortium name="AG Swart"/>
            <person name="Singh M."/>
            <person name="Singh A."/>
            <person name="Seah K."/>
            <person name="Emmerich C."/>
        </authorList>
    </citation>
    <scope>NUCLEOTIDE SEQUENCE</scope>
    <source>
        <strain evidence="6">ATCC30299</strain>
    </source>
</reference>
<keyword evidence="3" id="KW-0779">Telomere</keyword>
<evidence type="ECO:0000313" key="7">
    <source>
        <dbReference type="Proteomes" id="UP001162131"/>
    </source>
</evidence>
<dbReference type="InterPro" id="IPR012340">
    <property type="entry name" value="NA-bd_OB-fold"/>
</dbReference>
<dbReference type="GO" id="GO:0032210">
    <property type="term" value="P:regulation of telomere maintenance via telomerase"/>
    <property type="evidence" value="ECO:0007669"/>
    <property type="project" value="TreeGrafter"/>
</dbReference>
<keyword evidence="4" id="KW-0238">DNA-binding</keyword>
<feature type="domain" description="Telomeric single stranded DNA binding POT1/Cdc13" evidence="5">
    <location>
        <begin position="159"/>
        <end position="301"/>
    </location>
</feature>
<dbReference type="InterPro" id="IPR028389">
    <property type="entry name" value="POT1"/>
</dbReference>
<keyword evidence="7" id="KW-1185">Reference proteome</keyword>
<evidence type="ECO:0000256" key="2">
    <source>
        <dbReference type="ARBA" id="ARBA00022454"/>
    </source>
</evidence>